<reference evidence="2" key="1">
    <citation type="submission" date="2021-02" db="EMBL/GenBank/DDBJ databases">
        <authorList>
            <person name="Nowell W R."/>
        </authorList>
    </citation>
    <scope>NUCLEOTIDE SEQUENCE</scope>
</reference>
<evidence type="ECO:0000313" key="1">
    <source>
        <dbReference type="EMBL" id="CAF1191086.1"/>
    </source>
</evidence>
<dbReference type="EMBL" id="CAJNOJ010000180">
    <property type="protein sequence ID" value="CAF1252333.1"/>
    <property type="molecule type" value="Genomic_DNA"/>
</dbReference>
<dbReference type="Proteomes" id="UP000663828">
    <property type="component" value="Unassembled WGS sequence"/>
</dbReference>
<evidence type="ECO:0000313" key="4">
    <source>
        <dbReference type="Proteomes" id="UP000663852"/>
    </source>
</evidence>
<evidence type="ECO:0000313" key="3">
    <source>
        <dbReference type="Proteomes" id="UP000663828"/>
    </source>
</evidence>
<gene>
    <name evidence="2" type="ORF">EDS130_LOCUS28047</name>
    <name evidence="1" type="ORF">XAT740_LOCUS23120</name>
</gene>
<proteinExistence type="predicted"/>
<accession>A0A815A4N6</accession>
<dbReference type="InterPro" id="IPR011990">
    <property type="entry name" value="TPR-like_helical_dom_sf"/>
</dbReference>
<dbReference type="Gene3D" id="1.25.40.10">
    <property type="entry name" value="Tetratricopeptide repeat domain"/>
    <property type="match status" value="1"/>
</dbReference>
<dbReference type="Proteomes" id="UP000663852">
    <property type="component" value="Unassembled WGS sequence"/>
</dbReference>
<organism evidence="2 4">
    <name type="scientific">Adineta ricciae</name>
    <name type="common">Rotifer</name>
    <dbReference type="NCBI Taxonomy" id="249248"/>
    <lineage>
        <taxon>Eukaryota</taxon>
        <taxon>Metazoa</taxon>
        <taxon>Spiralia</taxon>
        <taxon>Gnathifera</taxon>
        <taxon>Rotifera</taxon>
        <taxon>Eurotatoria</taxon>
        <taxon>Bdelloidea</taxon>
        <taxon>Adinetida</taxon>
        <taxon>Adinetidae</taxon>
        <taxon>Adineta</taxon>
    </lineage>
</organism>
<dbReference type="EMBL" id="CAJNOR010001735">
    <property type="protein sequence ID" value="CAF1191086.1"/>
    <property type="molecule type" value="Genomic_DNA"/>
</dbReference>
<protein>
    <submittedName>
        <fullName evidence="2">Uncharacterized protein</fullName>
    </submittedName>
</protein>
<name>A0A815A4N6_ADIRI</name>
<sequence length="167" mass="19292">MIEQDGRANSTDSTIEFQTGHHYMFQQYHGDYHSRITTKEFRKGNFLFDKAPGININCPPLYHSDLTIGYYFLAITLSRNNQQSLILEYYEKSLKIGIKSISSNSLHLVSIYAAAGKTYRRMENIQNATEYCQKAVAITNRALSKVTYLVCRIFHSRLSLRLCKSFQ</sequence>
<dbReference type="SUPFAM" id="SSF48452">
    <property type="entry name" value="TPR-like"/>
    <property type="match status" value="1"/>
</dbReference>
<evidence type="ECO:0000313" key="2">
    <source>
        <dbReference type="EMBL" id="CAF1252333.1"/>
    </source>
</evidence>
<keyword evidence="3" id="KW-1185">Reference proteome</keyword>
<dbReference type="AlphaFoldDB" id="A0A815A4N6"/>
<comment type="caution">
    <text evidence="2">The sequence shown here is derived from an EMBL/GenBank/DDBJ whole genome shotgun (WGS) entry which is preliminary data.</text>
</comment>